<comment type="caution">
    <text evidence="4">The sequence shown here is derived from an EMBL/GenBank/DDBJ whole genome shotgun (WGS) entry which is preliminary data.</text>
</comment>
<dbReference type="InterPro" id="IPR037126">
    <property type="entry name" value="PdaC/RsiV-like_sf"/>
</dbReference>
<dbReference type="AlphaFoldDB" id="A0A7Y4L8R9"/>
<evidence type="ECO:0000256" key="1">
    <source>
        <dbReference type="SAM" id="Coils"/>
    </source>
</evidence>
<feature type="chain" id="PRO_5031536939" evidence="2">
    <location>
        <begin position="20"/>
        <end position="319"/>
    </location>
</feature>
<name>A0A7Y4L8R9_9BURK</name>
<dbReference type="Pfam" id="PF11738">
    <property type="entry name" value="DUF3298"/>
    <property type="match status" value="1"/>
</dbReference>
<dbReference type="InterPro" id="IPR021729">
    <property type="entry name" value="DUF3298"/>
</dbReference>
<organism evidence="4 5">
    <name type="scientific">Pelistega europaea</name>
    <dbReference type="NCBI Taxonomy" id="106147"/>
    <lineage>
        <taxon>Bacteria</taxon>
        <taxon>Pseudomonadati</taxon>
        <taxon>Pseudomonadota</taxon>
        <taxon>Betaproteobacteria</taxon>
        <taxon>Burkholderiales</taxon>
        <taxon>Alcaligenaceae</taxon>
        <taxon>Pelistega</taxon>
    </lineage>
</organism>
<evidence type="ECO:0000313" key="4">
    <source>
        <dbReference type="EMBL" id="NOL48999.1"/>
    </source>
</evidence>
<evidence type="ECO:0000256" key="2">
    <source>
        <dbReference type="SAM" id="SignalP"/>
    </source>
</evidence>
<keyword evidence="1" id="KW-0175">Coiled coil</keyword>
<protein>
    <submittedName>
        <fullName evidence="4">DUF3298 domain-containing protein</fullName>
    </submittedName>
</protein>
<gene>
    <name evidence="4" type="ORF">HKX40_02420</name>
</gene>
<accession>A0A7Y4L8R9</accession>
<dbReference type="PROSITE" id="PS51257">
    <property type="entry name" value="PROKAR_LIPOPROTEIN"/>
    <property type="match status" value="1"/>
</dbReference>
<feature type="coiled-coil region" evidence="1">
    <location>
        <begin position="19"/>
        <end position="67"/>
    </location>
</feature>
<keyword evidence="5" id="KW-1185">Reference proteome</keyword>
<dbReference type="Proteomes" id="UP000541421">
    <property type="component" value="Unassembled WGS sequence"/>
</dbReference>
<evidence type="ECO:0000313" key="5">
    <source>
        <dbReference type="Proteomes" id="UP000541421"/>
    </source>
</evidence>
<dbReference type="RefSeq" id="WP_171587983.1">
    <property type="nucleotide sequence ID" value="NZ_JABGBO010000002.1"/>
</dbReference>
<feature type="signal peptide" evidence="2">
    <location>
        <begin position="1"/>
        <end position="19"/>
    </location>
</feature>
<dbReference type="Gene3D" id="3.30.565.40">
    <property type="entry name" value="Fervidobacterium nodosum Rt17-B1 like"/>
    <property type="match status" value="1"/>
</dbReference>
<sequence>MKKKLVLVLMTAFALAACNDDTSKKLSDAENKVSQLEANIAAKDENLKQLQQSYDELKTQYDTLKADTDKQDFPGLRVEAKSLFDKTGTIQIKEDGSSETRNIDYGVTATTLVTRYDWLNQILLKAVLAAADDSGTSKKLPDNVTEEDVEQAYAAIFNQFKEGAPESKPISLQKTTEVRYVGQKESLLTFNLQTYLFEGGAHGMMSTHYINIDADKKTIISLNNLVQKGNLNKVRDVLWEAYQQRSNMLGTEPTVKKKDFKVSNNFYFTADGIVFVYPVYELASYAEGEVELLASYYQINQFLAKDYQQTAKDGFKEAK</sequence>
<feature type="domain" description="DUF3298" evidence="3">
    <location>
        <begin position="224"/>
        <end position="292"/>
    </location>
</feature>
<evidence type="ECO:0000259" key="3">
    <source>
        <dbReference type="Pfam" id="PF11738"/>
    </source>
</evidence>
<dbReference type="Gene3D" id="3.90.640.20">
    <property type="entry name" value="Heat-shock cognate protein, ATPase"/>
    <property type="match status" value="1"/>
</dbReference>
<reference evidence="4 5" key="1">
    <citation type="submission" date="2020-05" db="EMBL/GenBank/DDBJ databases">
        <authorList>
            <person name="Niu N."/>
        </authorList>
    </citation>
    <scope>NUCLEOTIDE SEQUENCE [LARGE SCALE GENOMIC DNA]</scope>
    <source>
        <strain evidence="4 5">LMG10982</strain>
    </source>
</reference>
<dbReference type="EMBL" id="JABGBO010000002">
    <property type="protein sequence ID" value="NOL48999.1"/>
    <property type="molecule type" value="Genomic_DNA"/>
</dbReference>
<proteinExistence type="predicted"/>
<keyword evidence="2" id="KW-0732">Signal</keyword>